<dbReference type="GO" id="GO:0004853">
    <property type="term" value="F:uroporphyrinogen decarboxylase activity"/>
    <property type="evidence" value="ECO:0007669"/>
    <property type="project" value="InterPro"/>
</dbReference>
<accession>A0A0P8W4S4</accession>
<dbReference type="Pfam" id="PF01208">
    <property type="entry name" value="URO-D"/>
    <property type="match status" value="1"/>
</dbReference>
<dbReference type="Gene3D" id="3.20.20.210">
    <property type="match status" value="1"/>
</dbReference>
<keyword evidence="3" id="KW-1185">Reference proteome</keyword>
<dbReference type="EMBL" id="LKET01000068">
    <property type="protein sequence ID" value="KPU42514.1"/>
    <property type="molecule type" value="Genomic_DNA"/>
</dbReference>
<organism evidence="2 3">
    <name type="scientific">Oxobacter pfennigii</name>
    <dbReference type="NCBI Taxonomy" id="36849"/>
    <lineage>
        <taxon>Bacteria</taxon>
        <taxon>Bacillati</taxon>
        <taxon>Bacillota</taxon>
        <taxon>Clostridia</taxon>
        <taxon>Eubacteriales</taxon>
        <taxon>Clostridiaceae</taxon>
        <taxon>Oxobacter</taxon>
    </lineage>
</organism>
<dbReference type="PANTHER" id="PTHR47099:SF1">
    <property type="entry name" value="METHYLCOBAMIDE:COM METHYLTRANSFERASE MTBA"/>
    <property type="match status" value="1"/>
</dbReference>
<dbReference type="InterPro" id="IPR000257">
    <property type="entry name" value="Uroporphyrinogen_deCOase"/>
</dbReference>
<evidence type="ECO:0000313" key="2">
    <source>
        <dbReference type="EMBL" id="KPU42514.1"/>
    </source>
</evidence>
<dbReference type="STRING" id="36849.OXPF_42990"/>
<dbReference type="PANTHER" id="PTHR47099">
    <property type="entry name" value="METHYLCOBAMIDE:COM METHYLTRANSFERASE MTBA"/>
    <property type="match status" value="1"/>
</dbReference>
<evidence type="ECO:0000313" key="3">
    <source>
        <dbReference type="Proteomes" id="UP000050326"/>
    </source>
</evidence>
<dbReference type="GO" id="GO:0006779">
    <property type="term" value="P:porphyrin-containing compound biosynthetic process"/>
    <property type="evidence" value="ECO:0007669"/>
    <property type="project" value="InterPro"/>
</dbReference>
<protein>
    <submittedName>
        <fullName evidence="2">Uroporphyrinogen decarboxylase (URO-D)</fullName>
    </submittedName>
</protein>
<sequence>MKLTTEQRVEMIKKAIMCEKPERVPVVNKAEPSYAIQYAGYDMKKALWSPEMIVDAYDKLYTDVYVDATGGLPRFPLFYKTTGSRAFVPREQDDFVQHPEVEGLQADEYDEYIADPFKCIVNKIVPRIYPKLAKEGAEGSLNYLRAMIADNQIKAKYMAGTIAVEKKHNLVSIRRGAVEAPFDFVADLLRGFTGISMDVRRNPNKVKEAVEATLPIMYKVAKLVNPVPSITNSLFIPLHMPSYMRTKDFENLYWPTFKRLVVDLINDGYTLQIFFEKNWTRYYEFLQELPKGVIAYFEEDDMGVVKEKIGKQMCIMGNFPITMLRLNTKQECIDKAKEIIDKAAPGGGYMFCMDKSILSLSDAKPENLIAVSEFVHEYGVYK</sequence>
<comment type="caution">
    <text evidence="2">The sequence shown here is derived from an EMBL/GenBank/DDBJ whole genome shotgun (WGS) entry which is preliminary data.</text>
</comment>
<evidence type="ECO:0000259" key="1">
    <source>
        <dbReference type="Pfam" id="PF01208"/>
    </source>
</evidence>
<dbReference type="InterPro" id="IPR038071">
    <property type="entry name" value="UROD/MetE-like_sf"/>
</dbReference>
<dbReference type="Proteomes" id="UP000050326">
    <property type="component" value="Unassembled WGS sequence"/>
</dbReference>
<feature type="domain" description="Uroporphyrinogen decarboxylase (URO-D)" evidence="1">
    <location>
        <begin position="175"/>
        <end position="378"/>
    </location>
</feature>
<dbReference type="AlphaFoldDB" id="A0A0P8W4S4"/>
<dbReference type="OrthoDB" id="9813603at2"/>
<dbReference type="InterPro" id="IPR052024">
    <property type="entry name" value="Methanogen_methyltrans"/>
</dbReference>
<gene>
    <name evidence="2" type="ORF">OXPF_42990</name>
</gene>
<reference evidence="2 3" key="1">
    <citation type="submission" date="2015-09" db="EMBL/GenBank/DDBJ databases">
        <title>Genome sequence of Oxobacter pfennigii DSM 3222.</title>
        <authorList>
            <person name="Poehlein A."/>
            <person name="Bengelsdorf F.R."/>
            <person name="Schiel-Bengelsdorf B."/>
            <person name="Duerre P."/>
            <person name="Daniel R."/>
        </authorList>
    </citation>
    <scope>NUCLEOTIDE SEQUENCE [LARGE SCALE GENOMIC DNA]</scope>
    <source>
        <strain evidence="2 3">DSM 3222</strain>
    </source>
</reference>
<dbReference type="SUPFAM" id="SSF51726">
    <property type="entry name" value="UROD/MetE-like"/>
    <property type="match status" value="1"/>
</dbReference>
<proteinExistence type="predicted"/>
<dbReference type="RefSeq" id="WP_054877217.1">
    <property type="nucleotide sequence ID" value="NZ_LKET01000068.1"/>
</dbReference>
<dbReference type="PATRIC" id="fig|36849.3.peg.4545"/>
<name>A0A0P8W4S4_9CLOT</name>